<organism evidence="1 2">
    <name type="scientific">Marinilabilia salmonicolor</name>
    <dbReference type="NCBI Taxonomy" id="989"/>
    <lineage>
        <taxon>Bacteria</taxon>
        <taxon>Pseudomonadati</taxon>
        <taxon>Bacteroidota</taxon>
        <taxon>Bacteroidia</taxon>
        <taxon>Marinilabiliales</taxon>
        <taxon>Marinilabiliaceae</taxon>
        <taxon>Marinilabilia</taxon>
    </lineage>
</organism>
<dbReference type="EMBL" id="QPIZ01000010">
    <property type="protein sequence ID" value="RCW35238.1"/>
    <property type="molecule type" value="Genomic_DNA"/>
</dbReference>
<gene>
    <name evidence="1" type="ORF">DFO77_1103</name>
</gene>
<dbReference type="Proteomes" id="UP000252733">
    <property type="component" value="Unassembled WGS sequence"/>
</dbReference>
<accession>A0A368V2B6</accession>
<reference evidence="1 2" key="1">
    <citation type="submission" date="2018-07" db="EMBL/GenBank/DDBJ databases">
        <title>Freshwater and sediment microbial communities from various areas in North America, analyzing microbe dynamics in response to fracking.</title>
        <authorList>
            <person name="Lamendella R."/>
        </authorList>
    </citation>
    <scope>NUCLEOTIDE SEQUENCE [LARGE SCALE GENOMIC DNA]</scope>
    <source>
        <strain evidence="1 2">160A</strain>
    </source>
</reference>
<evidence type="ECO:0008006" key="3">
    <source>
        <dbReference type="Google" id="ProtNLM"/>
    </source>
</evidence>
<comment type="caution">
    <text evidence="1">The sequence shown here is derived from an EMBL/GenBank/DDBJ whole genome shotgun (WGS) entry which is preliminary data.</text>
</comment>
<sequence>MAGDCEDYSIMMAACIKAVGGKTRIVWGKEHAFPILLVASDKHEYNLKVKPLLNLLFTDIYEEDFGVVQNEERIWLNFDYTKSYPGGPFLNKEVIKLIKI</sequence>
<name>A0A368V2B6_9BACT</name>
<dbReference type="RefSeq" id="WP_114436960.1">
    <property type="nucleotide sequence ID" value="NZ_QPIZ01000010.1"/>
</dbReference>
<protein>
    <recommendedName>
        <fullName evidence="3">Transglutaminase superfamily protein</fullName>
    </recommendedName>
</protein>
<dbReference type="SUPFAM" id="SSF54001">
    <property type="entry name" value="Cysteine proteinases"/>
    <property type="match status" value="1"/>
</dbReference>
<dbReference type="AlphaFoldDB" id="A0A368V2B6"/>
<proteinExistence type="predicted"/>
<evidence type="ECO:0000313" key="2">
    <source>
        <dbReference type="Proteomes" id="UP000252733"/>
    </source>
</evidence>
<evidence type="ECO:0000313" key="1">
    <source>
        <dbReference type="EMBL" id="RCW35238.1"/>
    </source>
</evidence>
<dbReference type="InterPro" id="IPR038765">
    <property type="entry name" value="Papain-like_cys_pep_sf"/>
</dbReference>
<keyword evidence="2" id="KW-1185">Reference proteome</keyword>